<keyword evidence="2" id="KW-0732">Signal</keyword>
<dbReference type="PANTHER" id="PTHR12080:SF59">
    <property type="entry name" value="HEPATIC AND GLIAL CELL ADHESION MOLECULE"/>
    <property type="match status" value="1"/>
</dbReference>
<gene>
    <name evidence="6" type="ORF">Q8A67_001707</name>
</gene>
<dbReference type="GO" id="GO:0016020">
    <property type="term" value="C:membrane"/>
    <property type="evidence" value="ECO:0007669"/>
    <property type="project" value="UniProtKB-SubCell"/>
</dbReference>
<evidence type="ECO:0000313" key="6">
    <source>
        <dbReference type="EMBL" id="KAK2913308.1"/>
    </source>
</evidence>
<dbReference type="InterPro" id="IPR036179">
    <property type="entry name" value="Ig-like_dom_sf"/>
</dbReference>
<dbReference type="InterPro" id="IPR015631">
    <property type="entry name" value="CD2/SLAM_rcpt"/>
</dbReference>
<dbReference type="PANTHER" id="PTHR12080">
    <property type="entry name" value="SIGNALING LYMPHOCYTIC ACTIVATION MOLECULE"/>
    <property type="match status" value="1"/>
</dbReference>
<evidence type="ECO:0000313" key="7">
    <source>
        <dbReference type="Proteomes" id="UP001187343"/>
    </source>
</evidence>
<keyword evidence="7" id="KW-1185">Reference proteome</keyword>
<name>A0AA88QCJ8_9TELE</name>
<proteinExistence type="predicted"/>
<evidence type="ECO:0000256" key="1">
    <source>
        <dbReference type="ARBA" id="ARBA00004370"/>
    </source>
</evidence>
<keyword evidence="3 5" id="KW-0472">Membrane</keyword>
<dbReference type="Gene3D" id="2.60.40.10">
    <property type="entry name" value="Immunoglobulins"/>
    <property type="match status" value="2"/>
</dbReference>
<organism evidence="6 7">
    <name type="scientific">Cirrhinus molitorella</name>
    <name type="common">mud carp</name>
    <dbReference type="NCBI Taxonomy" id="172907"/>
    <lineage>
        <taxon>Eukaryota</taxon>
        <taxon>Metazoa</taxon>
        <taxon>Chordata</taxon>
        <taxon>Craniata</taxon>
        <taxon>Vertebrata</taxon>
        <taxon>Euteleostomi</taxon>
        <taxon>Actinopterygii</taxon>
        <taxon>Neopterygii</taxon>
        <taxon>Teleostei</taxon>
        <taxon>Ostariophysi</taxon>
        <taxon>Cypriniformes</taxon>
        <taxon>Cyprinidae</taxon>
        <taxon>Labeoninae</taxon>
        <taxon>Labeonini</taxon>
        <taxon>Cirrhinus</taxon>
    </lineage>
</organism>
<evidence type="ECO:0000256" key="3">
    <source>
        <dbReference type="ARBA" id="ARBA00023136"/>
    </source>
</evidence>
<reference evidence="6" key="1">
    <citation type="submission" date="2023-08" db="EMBL/GenBank/DDBJ databases">
        <title>Chromosome-level Genome Assembly of mud carp (Cirrhinus molitorella).</title>
        <authorList>
            <person name="Liu H."/>
        </authorList>
    </citation>
    <scope>NUCLEOTIDE SEQUENCE</scope>
    <source>
        <strain evidence="6">Prfri</strain>
        <tissue evidence="6">Muscle</tissue>
    </source>
</reference>
<keyword evidence="5" id="KW-0812">Transmembrane</keyword>
<dbReference type="EMBL" id="JAUYZG010000002">
    <property type="protein sequence ID" value="KAK2913308.1"/>
    <property type="molecule type" value="Genomic_DNA"/>
</dbReference>
<evidence type="ECO:0000256" key="2">
    <source>
        <dbReference type="ARBA" id="ARBA00022729"/>
    </source>
</evidence>
<evidence type="ECO:0000256" key="4">
    <source>
        <dbReference type="ARBA" id="ARBA00023180"/>
    </source>
</evidence>
<dbReference type="SUPFAM" id="SSF48726">
    <property type="entry name" value="Immunoglobulin"/>
    <property type="match status" value="1"/>
</dbReference>
<protein>
    <submittedName>
        <fullName evidence="6">Uncharacterized protein</fullName>
    </submittedName>
</protein>
<dbReference type="GO" id="GO:0005911">
    <property type="term" value="C:cell-cell junction"/>
    <property type="evidence" value="ECO:0007669"/>
    <property type="project" value="TreeGrafter"/>
</dbReference>
<sequence length="479" mass="53367">MSLNLSDWSLTIHNLHESDSGLYEVLHNWEQETVAAFTLTVENTVSQPVIEVSQYDVNLSAGVCRATVNCSVDGSWATYDCDQNHCVKTQASLSSINITVFALDSVIQCHVNNHVLNRKSGVLFSGFKVVLTAMKLILRWIFCLSFGFVVDCQENRYGLKGSSIRLCVGPGNQSHWQDLTWRRFHRTDLLTNSKGVHPTYGKRMSLNLSDWSLTIHNLHESDSGLYEVLDYWEREALAAFTLTVENTVSQPVIEVNKHDLNSSAGVCQAVVNCSVDGSWATFDCEQSFCKKTQASLSSINISVTELDGGIQCHVKNHVSKNHSALNIMCQEKLQSESHPSLPPVTWIALIVGSCVVLSFIIVSFAVFIRRRRCSKVHPQSNRVVIEQHHETIYSTVEKPATSQISPGNNTVSNKVETIYDTPSRHTKACQVDSVEVMSDNQEQQQTGHDRTIQVKATVHQAAEPDSEPINTVYCKLGEI</sequence>
<keyword evidence="4" id="KW-0325">Glycoprotein</keyword>
<dbReference type="AlphaFoldDB" id="A0AA88QCJ8"/>
<feature type="transmembrane region" description="Helical" evidence="5">
    <location>
        <begin position="344"/>
        <end position="368"/>
    </location>
</feature>
<dbReference type="Proteomes" id="UP001187343">
    <property type="component" value="Unassembled WGS sequence"/>
</dbReference>
<dbReference type="InterPro" id="IPR013783">
    <property type="entry name" value="Ig-like_fold"/>
</dbReference>
<evidence type="ECO:0000256" key="5">
    <source>
        <dbReference type="SAM" id="Phobius"/>
    </source>
</evidence>
<comment type="caution">
    <text evidence="6">The sequence shown here is derived from an EMBL/GenBank/DDBJ whole genome shotgun (WGS) entry which is preliminary data.</text>
</comment>
<accession>A0AA88QCJ8</accession>
<comment type="subcellular location">
    <subcellularLocation>
        <location evidence="1">Membrane</location>
    </subcellularLocation>
</comment>
<keyword evidence="5" id="KW-1133">Transmembrane helix</keyword>